<feature type="compositionally biased region" description="Low complexity" evidence="9">
    <location>
        <begin position="548"/>
        <end position="583"/>
    </location>
</feature>
<evidence type="ECO:0000256" key="6">
    <source>
        <dbReference type="ARBA" id="ARBA00022771"/>
    </source>
</evidence>
<feature type="region of interest" description="Disordered" evidence="9">
    <location>
        <begin position="369"/>
        <end position="611"/>
    </location>
</feature>
<feature type="compositionally biased region" description="Low complexity" evidence="9">
    <location>
        <begin position="301"/>
        <end position="311"/>
    </location>
</feature>
<dbReference type="InterPro" id="IPR013083">
    <property type="entry name" value="Znf_RING/FYVE/PHD"/>
</dbReference>
<dbReference type="PROSITE" id="PS51873">
    <property type="entry name" value="TRIAD"/>
    <property type="match status" value="1"/>
</dbReference>
<proteinExistence type="predicted"/>
<keyword evidence="6" id="KW-0863">Zinc-finger</keyword>
<keyword evidence="5" id="KW-0677">Repeat</keyword>
<dbReference type="InterPro" id="IPR031127">
    <property type="entry name" value="E3_UB_ligase_RBR"/>
</dbReference>
<feature type="compositionally biased region" description="Low complexity" evidence="9">
    <location>
        <begin position="499"/>
        <end position="531"/>
    </location>
</feature>
<dbReference type="InterPro" id="IPR044066">
    <property type="entry name" value="TRIAD_supradom"/>
</dbReference>
<keyword evidence="12" id="KW-1185">Reference proteome</keyword>
<dbReference type="InParanoid" id="A0A067QCT0"/>
<dbReference type="InterPro" id="IPR002867">
    <property type="entry name" value="IBR_dom"/>
</dbReference>
<feature type="compositionally biased region" description="Polar residues" evidence="9">
    <location>
        <begin position="532"/>
        <end position="542"/>
    </location>
</feature>
<evidence type="ECO:0000256" key="1">
    <source>
        <dbReference type="ARBA" id="ARBA00001798"/>
    </source>
</evidence>
<protein>
    <recommendedName>
        <fullName evidence="2">RBR-type E3 ubiquitin transferase</fullName>
        <ecNumber evidence="2">2.3.2.31</ecNumber>
    </recommendedName>
</protein>
<feature type="domain" description="RING-type" evidence="10">
    <location>
        <begin position="84"/>
        <end position="278"/>
    </location>
</feature>
<feature type="compositionally biased region" description="Polar residues" evidence="9">
    <location>
        <begin position="591"/>
        <end position="605"/>
    </location>
</feature>
<dbReference type="GO" id="GO:0016567">
    <property type="term" value="P:protein ubiquitination"/>
    <property type="evidence" value="ECO:0007669"/>
    <property type="project" value="InterPro"/>
</dbReference>
<evidence type="ECO:0000256" key="9">
    <source>
        <dbReference type="SAM" id="MobiDB-lite"/>
    </source>
</evidence>
<evidence type="ECO:0000256" key="7">
    <source>
        <dbReference type="ARBA" id="ARBA00022786"/>
    </source>
</evidence>
<dbReference type="HOGENOM" id="CLU_022048_7_5_1"/>
<feature type="compositionally biased region" description="Polar residues" evidence="9">
    <location>
        <begin position="443"/>
        <end position="459"/>
    </location>
</feature>
<evidence type="ECO:0000256" key="2">
    <source>
        <dbReference type="ARBA" id="ARBA00012251"/>
    </source>
</evidence>
<reference evidence="12" key="1">
    <citation type="journal article" date="2014" name="Proc. Natl. Acad. Sci. U.S.A.">
        <title>Extensive sampling of basidiomycete genomes demonstrates inadequacy of the white-rot/brown-rot paradigm for wood decay fungi.</title>
        <authorList>
            <person name="Riley R."/>
            <person name="Salamov A.A."/>
            <person name="Brown D.W."/>
            <person name="Nagy L.G."/>
            <person name="Floudas D."/>
            <person name="Held B.W."/>
            <person name="Levasseur A."/>
            <person name="Lombard V."/>
            <person name="Morin E."/>
            <person name="Otillar R."/>
            <person name="Lindquist E.A."/>
            <person name="Sun H."/>
            <person name="LaButti K.M."/>
            <person name="Schmutz J."/>
            <person name="Jabbour D."/>
            <person name="Luo H."/>
            <person name="Baker S.E."/>
            <person name="Pisabarro A.G."/>
            <person name="Walton J.D."/>
            <person name="Blanchette R.A."/>
            <person name="Henrissat B."/>
            <person name="Martin F."/>
            <person name="Cullen D."/>
            <person name="Hibbett D.S."/>
            <person name="Grigoriev I.V."/>
        </authorList>
    </citation>
    <scope>NUCLEOTIDE SEQUENCE [LARGE SCALE GENOMIC DNA]</scope>
    <source>
        <strain evidence="12">MUCL 33604</strain>
    </source>
</reference>
<evidence type="ECO:0000259" key="10">
    <source>
        <dbReference type="PROSITE" id="PS51873"/>
    </source>
</evidence>
<evidence type="ECO:0000256" key="8">
    <source>
        <dbReference type="ARBA" id="ARBA00022833"/>
    </source>
</evidence>
<evidence type="ECO:0000313" key="12">
    <source>
        <dbReference type="Proteomes" id="UP000027265"/>
    </source>
</evidence>
<comment type="catalytic activity">
    <reaction evidence="1">
        <text>[E2 ubiquitin-conjugating enzyme]-S-ubiquitinyl-L-cysteine + [acceptor protein]-L-lysine = [E2 ubiquitin-conjugating enzyme]-L-cysteine + [acceptor protein]-N(6)-ubiquitinyl-L-lysine.</text>
        <dbReference type="EC" id="2.3.2.31"/>
    </reaction>
</comment>
<evidence type="ECO:0000256" key="5">
    <source>
        <dbReference type="ARBA" id="ARBA00022737"/>
    </source>
</evidence>
<dbReference type="OrthoDB" id="9977870at2759"/>
<dbReference type="Gene3D" id="3.30.40.10">
    <property type="entry name" value="Zinc/RING finger domain, C3HC4 (zinc finger)"/>
    <property type="match status" value="1"/>
</dbReference>
<dbReference type="EC" id="2.3.2.31" evidence="2"/>
<dbReference type="STRING" id="933084.A0A067QCT0"/>
<gene>
    <name evidence="11" type="ORF">JAAARDRAFT_604869</name>
</gene>
<feature type="compositionally biased region" description="Polar residues" evidence="9">
    <location>
        <begin position="468"/>
        <end position="498"/>
    </location>
</feature>
<organism evidence="11 12">
    <name type="scientific">Jaapia argillacea MUCL 33604</name>
    <dbReference type="NCBI Taxonomy" id="933084"/>
    <lineage>
        <taxon>Eukaryota</taxon>
        <taxon>Fungi</taxon>
        <taxon>Dikarya</taxon>
        <taxon>Basidiomycota</taxon>
        <taxon>Agaricomycotina</taxon>
        <taxon>Agaricomycetes</taxon>
        <taxon>Agaricomycetidae</taxon>
        <taxon>Jaapiales</taxon>
        <taxon>Jaapiaceae</taxon>
        <taxon>Jaapia</taxon>
    </lineage>
</organism>
<dbReference type="AlphaFoldDB" id="A0A067QCT0"/>
<evidence type="ECO:0000256" key="4">
    <source>
        <dbReference type="ARBA" id="ARBA00022723"/>
    </source>
</evidence>
<feature type="compositionally biased region" description="Pro residues" evidence="9">
    <location>
        <begin position="312"/>
        <end position="324"/>
    </location>
</feature>
<dbReference type="GO" id="GO:0008270">
    <property type="term" value="F:zinc ion binding"/>
    <property type="evidence" value="ECO:0007669"/>
    <property type="project" value="UniProtKB-KW"/>
</dbReference>
<feature type="region of interest" description="Disordered" evidence="9">
    <location>
        <begin position="299"/>
        <end position="324"/>
    </location>
</feature>
<name>A0A067QCT0_9AGAM</name>
<evidence type="ECO:0000256" key="3">
    <source>
        <dbReference type="ARBA" id="ARBA00022679"/>
    </source>
</evidence>
<dbReference type="SUPFAM" id="SSF57850">
    <property type="entry name" value="RING/U-box"/>
    <property type="match status" value="2"/>
</dbReference>
<keyword evidence="3" id="KW-0808">Transferase</keyword>
<accession>A0A067QCT0</accession>
<dbReference type="EMBL" id="KL197714">
    <property type="protein sequence ID" value="KDQ60386.1"/>
    <property type="molecule type" value="Genomic_DNA"/>
</dbReference>
<dbReference type="GO" id="GO:0061630">
    <property type="term" value="F:ubiquitin protein ligase activity"/>
    <property type="evidence" value="ECO:0007669"/>
    <property type="project" value="UniProtKB-EC"/>
</dbReference>
<dbReference type="PANTHER" id="PTHR11685">
    <property type="entry name" value="RBR FAMILY RING FINGER AND IBR DOMAIN-CONTAINING"/>
    <property type="match status" value="1"/>
</dbReference>
<keyword evidence="4" id="KW-0479">Metal-binding</keyword>
<dbReference type="Pfam" id="PF01485">
    <property type="entry name" value="IBR"/>
    <property type="match status" value="1"/>
</dbReference>
<feature type="compositionally biased region" description="Low complexity" evidence="9">
    <location>
        <begin position="372"/>
        <end position="384"/>
    </location>
</feature>
<sequence>MQNLGLRHLELAYRLSRSSRVNLWQLRLAQHLPPRRDQIPLVRNAPTPPQTTAGGGFFSWLFGGFASTSSSSSEPSRPAPLRRTGNNCVICQDPIVGVEVRSPCGHFYDKSCVLDLFEAATKDETLFPPRCCRQEISLAQVRPHMTATLSAVFDEKAKEFGTLKRVYCANPKCSRFLGEANESSWFGYKIYGCPDCSTKTCSRCKTKTDPSVMHSCKVDDGNQEVLSLGQQQGWARCPGCHAMVELNLGCFHMTCRCKTQFCYMCKALWKNCPCPQWEERRLIAAAEERVDREIQAAGVNRARGPAEAAARPPAPRRAAAPPPPPAVFPVGHRGAPARRAPVAIPEHRPTLPQAVPAREAVAARTVQPYGSTPAAAPRPSATPLTPTPYVLPPLRRVPSQTPVDYGTAPARRLSGAAEATVDQPATPRDHNASAGLPLREWLDQTSSPSNSTANSQGARSTPVAYPQSIPNRPLTSDNHSSGTSSRWRSIASQANSPTSLSQPSHSVVSPPRSSSDASPSPISARRSSQPQATTTLSSQTSPLRAVNSTSSSSSPESQLVASWLRSQSTSSSSSQASRTRPSSMWDDLPTAPSSPQSRSTSQFLSPTAERTRRVREMMERLRHDHDCTHERWYYRSGGGPCQSCHHHLRLYLFRCSKCQMLACNRCRRNRL</sequence>
<keyword evidence="8" id="KW-0862">Zinc</keyword>
<dbReference type="CDD" id="cd22584">
    <property type="entry name" value="Rcat_RBR_unk"/>
    <property type="match status" value="1"/>
</dbReference>
<dbReference type="Proteomes" id="UP000027265">
    <property type="component" value="Unassembled WGS sequence"/>
</dbReference>
<evidence type="ECO:0000313" key="11">
    <source>
        <dbReference type="EMBL" id="KDQ60386.1"/>
    </source>
</evidence>
<keyword evidence="7" id="KW-0833">Ubl conjugation pathway</keyword>
<dbReference type="Gene3D" id="1.20.120.1750">
    <property type="match status" value="1"/>
</dbReference>